<proteinExistence type="predicted"/>
<keyword evidence="2" id="KW-0472">Membrane</keyword>
<dbReference type="EMBL" id="WHSC02000011">
    <property type="protein sequence ID" value="MDO6124211.1"/>
    <property type="molecule type" value="Genomic_DNA"/>
</dbReference>
<keyword evidence="2" id="KW-1133">Transmembrane helix</keyword>
<gene>
    <name evidence="3" type="ORF">GB928_023730</name>
</gene>
<dbReference type="RefSeq" id="WP_244763802.1">
    <property type="nucleotide sequence ID" value="NZ_JALJCJ010000009.1"/>
</dbReference>
<evidence type="ECO:0000256" key="2">
    <source>
        <dbReference type="SAM" id="Phobius"/>
    </source>
</evidence>
<accession>A0ABT8XKD7</accession>
<sequence>MMEPIRGMNMPSQRLRRLARNDISADLLVRAIRDIDTKLEQHRLTDEPAPFSIYRARRMLKEAHARCRARVETLTHQAFQRGQAARPDAMPKPHRSRRGLVERYEALPGFPTSRDPTQELRGCAAPAPKTNSPHRSCECDLHAYEGTDMTYDWTGETTRKRNRVKLAAAILLSVAIVLGVPTALTPFL</sequence>
<keyword evidence="2" id="KW-0812">Transmembrane</keyword>
<organism evidence="3 4">
    <name type="scientific">Shinella curvata</name>
    <dbReference type="NCBI Taxonomy" id="1817964"/>
    <lineage>
        <taxon>Bacteria</taxon>
        <taxon>Pseudomonadati</taxon>
        <taxon>Pseudomonadota</taxon>
        <taxon>Alphaproteobacteria</taxon>
        <taxon>Hyphomicrobiales</taxon>
        <taxon>Rhizobiaceae</taxon>
        <taxon>Shinella</taxon>
    </lineage>
</organism>
<feature type="transmembrane region" description="Helical" evidence="2">
    <location>
        <begin position="166"/>
        <end position="184"/>
    </location>
</feature>
<evidence type="ECO:0000313" key="4">
    <source>
        <dbReference type="Proteomes" id="UP001177080"/>
    </source>
</evidence>
<comment type="caution">
    <text evidence="3">The sequence shown here is derived from an EMBL/GenBank/DDBJ whole genome shotgun (WGS) entry which is preliminary data.</text>
</comment>
<name>A0ABT8XKD7_9HYPH</name>
<evidence type="ECO:0000256" key="1">
    <source>
        <dbReference type="SAM" id="MobiDB-lite"/>
    </source>
</evidence>
<dbReference type="Proteomes" id="UP001177080">
    <property type="component" value="Unassembled WGS sequence"/>
</dbReference>
<feature type="region of interest" description="Disordered" evidence="1">
    <location>
        <begin position="108"/>
        <end position="135"/>
    </location>
</feature>
<keyword evidence="4" id="KW-1185">Reference proteome</keyword>
<reference evidence="3" key="1">
    <citation type="submission" date="2022-04" db="EMBL/GenBank/DDBJ databases">
        <title>Shinella lacus sp. nov., a novel member of the genus Shinella from water.</title>
        <authorList>
            <person name="Deng Y."/>
        </authorList>
    </citation>
    <scope>NUCLEOTIDE SEQUENCE</scope>
    <source>
        <strain evidence="3">JCM 31239</strain>
    </source>
</reference>
<protein>
    <submittedName>
        <fullName evidence="3">Uncharacterized protein</fullName>
    </submittedName>
</protein>
<evidence type="ECO:0000313" key="3">
    <source>
        <dbReference type="EMBL" id="MDO6124211.1"/>
    </source>
</evidence>